<protein>
    <recommendedName>
        <fullName evidence="6">Secreted protein</fullName>
    </recommendedName>
</protein>
<evidence type="ECO:0000313" key="3">
    <source>
        <dbReference type="EMBL" id="MWA05295.1"/>
    </source>
</evidence>
<dbReference type="AlphaFoldDB" id="A0A6I4MQ32"/>
<keyword evidence="2" id="KW-0812">Transmembrane</keyword>
<feature type="region of interest" description="Disordered" evidence="1">
    <location>
        <begin position="82"/>
        <end position="135"/>
    </location>
</feature>
<dbReference type="EMBL" id="WBMS02000036">
    <property type="protein sequence ID" value="MWA05295.1"/>
    <property type="molecule type" value="Genomic_DNA"/>
</dbReference>
<evidence type="ECO:0008006" key="6">
    <source>
        <dbReference type="Google" id="ProtNLM"/>
    </source>
</evidence>
<accession>A0A6I4MQ32</accession>
<feature type="transmembrane region" description="Helical" evidence="2">
    <location>
        <begin position="6"/>
        <end position="23"/>
    </location>
</feature>
<comment type="caution">
    <text evidence="4">The sequence shown here is derived from an EMBL/GenBank/DDBJ whole genome shotgun (WGS) entry which is preliminary data.</text>
</comment>
<feature type="compositionally biased region" description="Basic and acidic residues" evidence="1">
    <location>
        <begin position="119"/>
        <end position="135"/>
    </location>
</feature>
<gene>
    <name evidence="3" type="ORF">F8568_034025</name>
    <name evidence="4" type="ORF">F8568_043650</name>
</gene>
<keyword evidence="2" id="KW-1133">Transmembrane helix</keyword>
<proteinExistence type="predicted"/>
<keyword evidence="2" id="KW-0472">Membrane</keyword>
<name>A0A6I4MQ32_9ACTN</name>
<sequence>MSTAVMVVIALIIAAVAAVVLLARRRARTRRLRGRFGPEYDRAVQRHGGRAAEGKASTEELRQAMVHNRALFEDLLSVPVQRTAPDDAVQGPASGAPGEGVRRGADGEAARVPGPRAGEPGDGRTGRDDERTTRS</sequence>
<organism evidence="4 5">
    <name type="scientific">Actinomadura physcomitrii</name>
    <dbReference type="NCBI Taxonomy" id="2650748"/>
    <lineage>
        <taxon>Bacteria</taxon>
        <taxon>Bacillati</taxon>
        <taxon>Actinomycetota</taxon>
        <taxon>Actinomycetes</taxon>
        <taxon>Streptosporangiales</taxon>
        <taxon>Thermomonosporaceae</taxon>
        <taxon>Actinomadura</taxon>
    </lineage>
</organism>
<evidence type="ECO:0000313" key="4">
    <source>
        <dbReference type="EMBL" id="MWA07120.1"/>
    </source>
</evidence>
<dbReference type="EMBL" id="WBMS02000063">
    <property type="protein sequence ID" value="MWA07120.1"/>
    <property type="molecule type" value="Genomic_DNA"/>
</dbReference>
<dbReference type="RefSeq" id="WP_151597797.1">
    <property type="nucleotide sequence ID" value="NZ_WBMS02000036.1"/>
</dbReference>
<reference evidence="4 5" key="1">
    <citation type="submission" date="2019-12" db="EMBL/GenBank/DDBJ databases">
        <title>Actinomadura physcomitrii sp. nov., a novel actinomycete isolated from moss [Physcomitrium sphaericum (Ludw) Fuernr].</title>
        <authorList>
            <person name="Zhuang X."/>
        </authorList>
    </citation>
    <scope>NUCLEOTIDE SEQUENCE [LARGE SCALE GENOMIC DNA]</scope>
    <source>
        <strain evidence="4 5">LD22</strain>
    </source>
</reference>
<evidence type="ECO:0000256" key="1">
    <source>
        <dbReference type="SAM" id="MobiDB-lite"/>
    </source>
</evidence>
<keyword evidence="5" id="KW-1185">Reference proteome</keyword>
<feature type="compositionally biased region" description="Basic and acidic residues" evidence="1">
    <location>
        <begin position="100"/>
        <end position="109"/>
    </location>
</feature>
<evidence type="ECO:0000313" key="5">
    <source>
        <dbReference type="Proteomes" id="UP000462055"/>
    </source>
</evidence>
<dbReference type="Proteomes" id="UP000462055">
    <property type="component" value="Unassembled WGS sequence"/>
</dbReference>
<evidence type="ECO:0000256" key="2">
    <source>
        <dbReference type="SAM" id="Phobius"/>
    </source>
</evidence>